<keyword evidence="2" id="KW-1185">Reference proteome</keyword>
<accession>K6DLZ4</accession>
<evidence type="ECO:0000313" key="1">
    <source>
        <dbReference type="EMBL" id="EKN69334.1"/>
    </source>
</evidence>
<dbReference type="EMBL" id="AJLS01000057">
    <property type="protein sequence ID" value="EKN69334.1"/>
    <property type="molecule type" value="Genomic_DNA"/>
</dbReference>
<proteinExistence type="predicted"/>
<comment type="caution">
    <text evidence="1">The sequence shown here is derived from an EMBL/GenBank/DDBJ whole genome shotgun (WGS) entry which is preliminary data.</text>
</comment>
<evidence type="ECO:0000313" key="2">
    <source>
        <dbReference type="Proteomes" id="UP000006316"/>
    </source>
</evidence>
<reference evidence="1 2" key="1">
    <citation type="journal article" date="2012" name="Front. Microbiol.">
        <title>Redundancy and modularity in membrane-associated dissimilatory nitrate reduction in Bacillus.</title>
        <authorList>
            <person name="Heylen K."/>
            <person name="Keltjens J."/>
        </authorList>
    </citation>
    <scope>NUCLEOTIDE SEQUENCE [LARGE SCALE GENOMIC DNA]</scope>
    <source>
        <strain evidence="2">LMG 21833T</strain>
    </source>
</reference>
<sequence length="126" mass="14119">MLKGILDKFLNTNQKLPQPEVKSISHAEVEALVEARLKEHAATIEQSVAEKMNSAVQSTNHEENSLSPKQIEFALSLIAKTRDFELAINPATLKVRELEKLIAYNRYKNKGILVNLVKKGVLQKKG</sequence>
<dbReference type="Proteomes" id="UP000006316">
    <property type="component" value="Unassembled WGS sequence"/>
</dbReference>
<dbReference type="PATRIC" id="fig|1117379.3.peg.2238"/>
<organism evidence="1 2">
    <name type="scientific">Neobacillus bataviensis LMG 21833</name>
    <dbReference type="NCBI Taxonomy" id="1117379"/>
    <lineage>
        <taxon>Bacteria</taxon>
        <taxon>Bacillati</taxon>
        <taxon>Bacillota</taxon>
        <taxon>Bacilli</taxon>
        <taxon>Bacillales</taxon>
        <taxon>Bacillaceae</taxon>
        <taxon>Neobacillus</taxon>
    </lineage>
</organism>
<name>K6DLZ4_9BACI</name>
<gene>
    <name evidence="1" type="ORF">BABA_10741</name>
</gene>
<dbReference type="AlphaFoldDB" id="K6DLZ4"/>
<dbReference type="eggNOG" id="ENOG5030CYI">
    <property type="taxonomic scope" value="Bacteria"/>
</dbReference>
<protein>
    <submittedName>
        <fullName evidence="1">Uncharacterized protein</fullName>
    </submittedName>
</protein>